<keyword evidence="10" id="KW-0675">Receptor</keyword>
<proteinExistence type="inferred from homology"/>
<dbReference type="InterPro" id="IPR036734">
    <property type="entry name" value="Neur_chan_lig-bd_sf"/>
</dbReference>
<dbReference type="OrthoDB" id="203862at2759"/>
<organism evidence="22 23">
    <name type="scientific">Daphnia galeata</name>
    <dbReference type="NCBI Taxonomy" id="27404"/>
    <lineage>
        <taxon>Eukaryota</taxon>
        <taxon>Metazoa</taxon>
        <taxon>Ecdysozoa</taxon>
        <taxon>Arthropoda</taxon>
        <taxon>Crustacea</taxon>
        <taxon>Branchiopoda</taxon>
        <taxon>Diplostraca</taxon>
        <taxon>Cladocera</taxon>
        <taxon>Anomopoda</taxon>
        <taxon>Daphniidae</taxon>
        <taxon>Daphnia</taxon>
    </lineage>
</organism>
<evidence type="ECO:0000256" key="14">
    <source>
        <dbReference type="ARBA" id="ARBA00023257"/>
    </source>
</evidence>
<evidence type="ECO:0000259" key="20">
    <source>
        <dbReference type="Pfam" id="PF02931"/>
    </source>
</evidence>
<evidence type="ECO:0000256" key="17">
    <source>
        <dbReference type="ARBA" id="ARBA00034104"/>
    </source>
</evidence>
<dbReference type="CDD" id="cd19007">
    <property type="entry name" value="LGIC_ECD_GABAR_GRD-like"/>
    <property type="match status" value="1"/>
</dbReference>
<keyword evidence="9" id="KW-1015">Disulfide bond</keyword>
<feature type="compositionally biased region" description="Acidic residues" evidence="19">
    <location>
        <begin position="362"/>
        <end position="371"/>
    </location>
</feature>
<feature type="domain" description="Neurotransmitter-gated ion-channel ligand-binding" evidence="20">
    <location>
        <begin position="51"/>
        <end position="256"/>
    </location>
</feature>
<evidence type="ECO:0000256" key="2">
    <source>
        <dbReference type="ARBA" id="ARBA00022475"/>
    </source>
</evidence>
<feature type="region of interest" description="Disordered" evidence="19">
    <location>
        <begin position="362"/>
        <end position="387"/>
    </location>
</feature>
<evidence type="ECO:0000313" key="23">
    <source>
        <dbReference type="Proteomes" id="UP000789390"/>
    </source>
</evidence>
<evidence type="ECO:0000256" key="18">
    <source>
        <dbReference type="RuleBase" id="RU000687"/>
    </source>
</evidence>
<feature type="transmembrane region" description="Helical" evidence="18">
    <location>
        <begin position="322"/>
        <end position="343"/>
    </location>
</feature>
<keyword evidence="5 18" id="KW-1133">Transmembrane helix</keyword>
<evidence type="ECO:0000256" key="7">
    <source>
        <dbReference type="ARBA" id="ARBA00023065"/>
    </source>
</evidence>
<dbReference type="GO" id="GO:0005254">
    <property type="term" value="F:chloride channel activity"/>
    <property type="evidence" value="ECO:0007669"/>
    <property type="project" value="UniProtKB-KW"/>
</dbReference>
<keyword evidence="4" id="KW-0732">Signal</keyword>
<dbReference type="PRINTS" id="PR01079">
    <property type="entry name" value="GABAARALPHA"/>
</dbReference>
<evidence type="ECO:0000256" key="13">
    <source>
        <dbReference type="ARBA" id="ARBA00023214"/>
    </source>
</evidence>
<dbReference type="PRINTS" id="PR00252">
    <property type="entry name" value="NRIONCHANNEL"/>
</dbReference>
<dbReference type="GO" id="GO:0099095">
    <property type="term" value="F:ligand-gated monoatomic anion channel activity"/>
    <property type="evidence" value="ECO:0007669"/>
    <property type="project" value="UniProtKB-ARBA"/>
</dbReference>
<sequence length="477" mass="55058">MLGTTQLLSPIYFFNRYQFDRCCTVISQDFNSSNHLTYIRPIKTRHNVSLLLDKLLDNYNHHLRPDVGGPPTFVDVDIMVRSMGPVSEADMTFSLDCYFRQTWRDTRLAHQQVSKTDDQLSLSVSMLDRIWKPDTYFYNGKNSYLHTITTPNKLVRLFPDGRILYSSRLTIKASCPMELRKFPMDVQLCPLNMGSFAYTQSEAIYRWNKDRQIVIASGMKMSQFDLVSCPVSNYTISFKHGNHSMISVRFHLHRHMGSFLIQVYGPCILLVVLSWVSFWLNREATADRVSLGVTTVLTMTFLGLEARANLPKVTYPTALDHFIFLSFGFIFATIVQFAFVHYFTKNGFGELYFSDMTIDDDEDDEQLDNSDEGFPSATNTPSPTAARKIHPRDVYNVENHLRNMKAEETAVVQIQPDDRSTPSQERKKKTQKKTQKWDGKAMNSVSKIDKISRIFFPALFIAINLFYWYTYATPTSE</sequence>
<evidence type="ECO:0000256" key="12">
    <source>
        <dbReference type="ARBA" id="ARBA00023180"/>
    </source>
</evidence>
<evidence type="ECO:0000256" key="9">
    <source>
        <dbReference type="ARBA" id="ARBA00023157"/>
    </source>
</evidence>
<feature type="region of interest" description="Disordered" evidence="19">
    <location>
        <begin position="408"/>
        <end position="438"/>
    </location>
</feature>
<keyword evidence="7 18" id="KW-0406">Ion transport</keyword>
<keyword evidence="14" id="KW-0628">Postsynaptic cell membrane</keyword>
<protein>
    <recommendedName>
        <fullName evidence="24">Gamma-aminobutyric acid receptor alpha-like</fullName>
    </recommendedName>
</protein>
<keyword evidence="23" id="KW-1185">Reference proteome</keyword>
<keyword evidence="15" id="KW-1071">Ligand-gated ion channel</keyword>
<evidence type="ECO:0000256" key="11">
    <source>
        <dbReference type="ARBA" id="ARBA00023173"/>
    </source>
</evidence>
<keyword evidence="2" id="KW-1003">Cell membrane</keyword>
<dbReference type="Pfam" id="PF02932">
    <property type="entry name" value="Neur_chan_memb"/>
    <property type="match status" value="1"/>
</dbReference>
<keyword evidence="13" id="KW-0868">Chloride</keyword>
<name>A0A8J2WBC8_9CRUS</name>
<dbReference type="SUPFAM" id="SSF63712">
    <property type="entry name" value="Nicotinic receptor ligand binding domain-like"/>
    <property type="match status" value="1"/>
</dbReference>
<reference evidence="22" key="1">
    <citation type="submission" date="2021-11" db="EMBL/GenBank/DDBJ databases">
        <authorList>
            <person name="Schell T."/>
        </authorList>
    </citation>
    <scope>NUCLEOTIDE SEQUENCE</scope>
    <source>
        <strain evidence="22">M5</strain>
    </source>
</reference>
<evidence type="ECO:0000256" key="4">
    <source>
        <dbReference type="ARBA" id="ARBA00022729"/>
    </source>
</evidence>
<evidence type="ECO:0000256" key="8">
    <source>
        <dbReference type="ARBA" id="ARBA00023136"/>
    </source>
</evidence>
<evidence type="ECO:0000256" key="19">
    <source>
        <dbReference type="SAM" id="MobiDB-lite"/>
    </source>
</evidence>
<dbReference type="Pfam" id="PF02931">
    <property type="entry name" value="Neur_chan_LBD"/>
    <property type="match status" value="1"/>
</dbReference>
<keyword evidence="3 18" id="KW-0812">Transmembrane</keyword>
<dbReference type="AlphaFoldDB" id="A0A8J2WBC8"/>
<dbReference type="Gene3D" id="2.70.170.10">
    <property type="entry name" value="Neurotransmitter-gated ion-channel ligand-binding domain"/>
    <property type="match status" value="1"/>
</dbReference>
<dbReference type="InterPro" id="IPR036719">
    <property type="entry name" value="Neuro-gated_channel_TM_sf"/>
</dbReference>
<evidence type="ECO:0000313" key="22">
    <source>
        <dbReference type="EMBL" id="CAH0111552.1"/>
    </source>
</evidence>
<feature type="domain" description="Neurotransmitter-gated ion-channel transmembrane" evidence="21">
    <location>
        <begin position="264"/>
        <end position="345"/>
    </location>
</feature>
<gene>
    <name evidence="22" type="ORF">DGAL_LOCUS15200</name>
</gene>
<comment type="caution">
    <text evidence="22">The sequence shown here is derived from an EMBL/GenBank/DDBJ whole genome shotgun (WGS) entry which is preliminary data.</text>
</comment>
<dbReference type="GO" id="GO:0045211">
    <property type="term" value="C:postsynaptic membrane"/>
    <property type="evidence" value="ECO:0007669"/>
    <property type="project" value="UniProtKB-SubCell"/>
</dbReference>
<dbReference type="Proteomes" id="UP000789390">
    <property type="component" value="Unassembled WGS sequence"/>
</dbReference>
<dbReference type="FunFam" id="2.70.170.10:FF:000043">
    <property type="entry name" value="Gamma-aminobutyric acid receptor alpha-like"/>
    <property type="match status" value="1"/>
</dbReference>
<dbReference type="GO" id="GO:0005230">
    <property type="term" value="F:extracellular ligand-gated monoatomic ion channel activity"/>
    <property type="evidence" value="ECO:0007669"/>
    <property type="project" value="InterPro"/>
</dbReference>
<dbReference type="NCBIfam" id="TIGR00860">
    <property type="entry name" value="LIC"/>
    <property type="match status" value="1"/>
</dbReference>
<evidence type="ECO:0000256" key="16">
    <source>
        <dbReference type="ARBA" id="ARBA00023303"/>
    </source>
</evidence>
<dbReference type="EMBL" id="CAKKLH010000314">
    <property type="protein sequence ID" value="CAH0111552.1"/>
    <property type="molecule type" value="Genomic_DNA"/>
</dbReference>
<dbReference type="SUPFAM" id="SSF90112">
    <property type="entry name" value="Neurotransmitter-gated ion-channel transmembrane pore"/>
    <property type="match status" value="1"/>
</dbReference>
<dbReference type="PROSITE" id="PS00236">
    <property type="entry name" value="NEUROTR_ION_CHANNEL"/>
    <property type="match status" value="1"/>
</dbReference>
<keyword evidence="11" id="KW-0869">Chloride channel</keyword>
<dbReference type="PRINTS" id="PR00253">
    <property type="entry name" value="GABAARECEPTR"/>
</dbReference>
<accession>A0A8J2WBC8</accession>
<dbReference type="InterPro" id="IPR018000">
    <property type="entry name" value="Neurotransmitter_ion_chnl_CS"/>
</dbReference>
<dbReference type="GO" id="GO:0004890">
    <property type="term" value="F:GABA-A receptor activity"/>
    <property type="evidence" value="ECO:0007669"/>
    <property type="project" value="InterPro"/>
</dbReference>
<dbReference type="InterPro" id="IPR006028">
    <property type="entry name" value="GABAA/Glycine_rcpt"/>
</dbReference>
<dbReference type="InterPro" id="IPR006202">
    <property type="entry name" value="Neur_chan_lig-bd"/>
</dbReference>
<dbReference type="GO" id="GO:0034707">
    <property type="term" value="C:chloride channel complex"/>
    <property type="evidence" value="ECO:0007669"/>
    <property type="project" value="UniProtKB-KW"/>
</dbReference>
<dbReference type="InterPro" id="IPR006201">
    <property type="entry name" value="Neur_channel"/>
</dbReference>
<feature type="transmembrane region" description="Helical" evidence="18">
    <location>
        <begin position="289"/>
        <end position="310"/>
    </location>
</feature>
<evidence type="ECO:0000256" key="6">
    <source>
        <dbReference type="ARBA" id="ARBA00023018"/>
    </source>
</evidence>
<keyword evidence="1 18" id="KW-0813">Transport</keyword>
<keyword evidence="12" id="KW-0325">Glycoprotein</keyword>
<keyword evidence="6" id="KW-0770">Synapse</keyword>
<evidence type="ECO:0000256" key="10">
    <source>
        <dbReference type="ARBA" id="ARBA00023170"/>
    </source>
</evidence>
<dbReference type="InterPro" id="IPR001390">
    <property type="entry name" value="GABAAa_rcpt"/>
</dbReference>
<keyword evidence="8 18" id="KW-0472">Membrane</keyword>
<dbReference type="InterPro" id="IPR038050">
    <property type="entry name" value="Neuro_actylchol_rec"/>
</dbReference>
<evidence type="ECO:0000256" key="5">
    <source>
        <dbReference type="ARBA" id="ARBA00022989"/>
    </source>
</evidence>
<dbReference type="CDD" id="cd19049">
    <property type="entry name" value="LGIC_TM_anion"/>
    <property type="match status" value="1"/>
</dbReference>
<evidence type="ECO:0008006" key="24">
    <source>
        <dbReference type="Google" id="ProtNLM"/>
    </source>
</evidence>
<dbReference type="PANTHER" id="PTHR18945">
    <property type="entry name" value="NEUROTRANSMITTER GATED ION CHANNEL"/>
    <property type="match status" value="1"/>
</dbReference>
<keyword evidence="16 18" id="KW-0407">Ion channel</keyword>
<comment type="subcellular location">
    <subcellularLocation>
        <location evidence="17">Postsynaptic cell membrane</location>
        <topology evidence="17">Multi-pass membrane protein</topology>
    </subcellularLocation>
</comment>
<evidence type="ECO:0000256" key="15">
    <source>
        <dbReference type="ARBA" id="ARBA00023286"/>
    </source>
</evidence>
<comment type="similarity">
    <text evidence="18">Belongs to the ligand-gated ion channel (TC 1.A.9) family.</text>
</comment>
<feature type="transmembrane region" description="Helical" evidence="18">
    <location>
        <begin position="454"/>
        <end position="471"/>
    </location>
</feature>
<feature type="transmembrane region" description="Helical" evidence="18">
    <location>
        <begin position="259"/>
        <end position="280"/>
    </location>
</feature>
<evidence type="ECO:0000259" key="21">
    <source>
        <dbReference type="Pfam" id="PF02932"/>
    </source>
</evidence>
<evidence type="ECO:0000256" key="3">
    <source>
        <dbReference type="ARBA" id="ARBA00022692"/>
    </source>
</evidence>
<dbReference type="Gene3D" id="1.20.58.390">
    <property type="entry name" value="Neurotransmitter-gated ion-channel transmembrane domain"/>
    <property type="match status" value="1"/>
</dbReference>
<dbReference type="InterPro" id="IPR006029">
    <property type="entry name" value="Neurotrans-gated_channel_TM"/>
</dbReference>
<evidence type="ECO:0000256" key="1">
    <source>
        <dbReference type="ARBA" id="ARBA00022448"/>
    </source>
</evidence>